<evidence type="ECO:0000313" key="3">
    <source>
        <dbReference type="EMBL" id="EXZ43988.1"/>
    </source>
</evidence>
<reference evidence="3 4" key="1">
    <citation type="submission" date="2014-02" db="EMBL/GenBank/DDBJ databases">
        <authorList>
            <person name="Sears C."/>
            <person name="Carroll K."/>
            <person name="Sack B.R."/>
            <person name="Qadri F."/>
            <person name="Myers L.L."/>
            <person name="Chung G.-T."/>
            <person name="Escheverria P."/>
            <person name="Fraser C.M."/>
            <person name="Sadzewicz L."/>
            <person name="Shefchek K.A."/>
            <person name="Tallon L."/>
            <person name="Das S.P."/>
            <person name="Daugherty S."/>
            <person name="Mongodin E.F."/>
        </authorList>
    </citation>
    <scope>NUCLEOTIDE SEQUENCE [LARGE SCALE GENOMIC DNA]</scope>
    <source>
        <strain evidence="3 4">2-F-2 #4</strain>
    </source>
</reference>
<evidence type="ECO:0000313" key="4">
    <source>
        <dbReference type="Proteomes" id="UP000022272"/>
    </source>
</evidence>
<keyword evidence="1" id="KW-0812">Transmembrane</keyword>
<dbReference type="Pfam" id="PF14358">
    <property type="entry name" value="DUF4405"/>
    <property type="match status" value="1"/>
</dbReference>
<proteinExistence type="predicted"/>
<dbReference type="Proteomes" id="UP000022272">
    <property type="component" value="Unassembled WGS sequence"/>
</dbReference>
<feature type="transmembrane region" description="Helical" evidence="1">
    <location>
        <begin position="40"/>
        <end position="60"/>
    </location>
</feature>
<protein>
    <recommendedName>
        <fullName evidence="2">Flavinylation-associated cytochrome domain-containing protein</fullName>
    </recommendedName>
</protein>
<dbReference type="PATRIC" id="fig|1339280.3.peg.2614"/>
<feature type="transmembrane region" description="Helical" evidence="1">
    <location>
        <begin position="80"/>
        <end position="101"/>
    </location>
</feature>
<accession>A0A015YI34</accession>
<sequence>MKKIFIIDWSLIPVFVLSAYSGIELHVADYEGNHEVWHNWAVFHVLTSLLFLMASIFHIATHWGWYKGTAKNGIGRKSKVTAVLSVLFLSVVLTGFALLGIEGAGSPVGQCHFWAGIVTTVLSIGHILKRLPLLRKSLK</sequence>
<comment type="caution">
    <text evidence="3">The sequence shown here is derived from an EMBL/GenBank/DDBJ whole genome shotgun (WGS) entry which is preliminary data.</text>
</comment>
<organism evidence="3 4">
    <name type="scientific">Bacteroides fragilis str. 2-F-2 #4</name>
    <dbReference type="NCBI Taxonomy" id="1339280"/>
    <lineage>
        <taxon>Bacteria</taxon>
        <taxon>Pseudomonadati</taxon>
        <taxon>Bacteroidota</taxon>
        <taxon>Bacteroidia</taxon>
        <taxon>Bacteroidales</taxon>
        <taxon>Bacteroidaceae</taxon>
        <taxon>Bacteroides</taxon>
    </lineage>
</organism>
<dbReference type="AlphaFoldDB" id="A0A015YI34"/>
<evidence type="ECO:0000256" key="1">
    <source>
        <dbReference type="SAM" id="Phobius"/>
    </source>
</evidence>
<dbReference type="InterPro" id="IPR025517">
    <property type="entry name" value="DUF4405"/>
</dbReference>
<keyword evidence="1" id="KW-0472">Membrane</keyword>
<dbReference type="EMBL" id="JGDM01000068">
    <property type="protein sequence ID" value="EXZ43988.1"/>
    <property type="molecule type" value="Genomic_DNA"/>
</dbReference>
<feature type="domain" description="Flavinylation-associated cytochrome" evidence="2">
    <location>
        <begin position="6"/>
        <end position="63"/>
    </location>
</feature>
<feature type="transmembrane region" description="Helical" evidence="1">
    <location>
        <begin position="113"/>
        <end position="131"/>
    </location>
</feature>
<name>A0A015YI34_BACFG</name>
<keyword evidence="1" id="KW-1133">Transmembrane helix</keyword>
<gene>
    <name evidence="3" type="ORF">M076_2741</name>
</gene>
<feature type="transmembrane region" description="Helical" evidence="1">
    <location>
        <begin position="7"/>
        <end position="28"/>
    </location>
</feature>
<evidence type="ECO:0000259" key="2">
    <source>
        <dbReference type="Pfam" id="PF14358"/>
    </source>
</evidence>
<dbReference type="RefSeq" id="WP_007571980.1">
    <property type="nucleotide sequence ID" value="NZ_JGDM01000068.1"/>
</dbReference>